<accession>A0ACB7Z5R1</accession>
<protein>
    <submittedName>
        <fullName evidence="1">Uncharacterized protein</fullName>
    </submittedName>
</protein>
<proteinExistence type="predicted"/>
<dbReference type="EMBL" id="CM037154">
    <property type="protein sequence ID" value="KAH7861298.1"/>
    <property type="molecule type" value="Genomic_DNA"/>
</dbReference>
<gene>
    <name evidence="1" type="ORF">Vadar_024332</name>
</gene>
<keyword evidence="2" id="KW-1185">Reference proteome</keyword>
<organism evidence="1 2">
    <name type="scientific">Vaccinium darrowii</name>
    <dbReference type="NCBI Taxonomy" id="229202"/>
    <lineage>
        <taxon>Eukaryota</taxon>
        <taxon>Viridiplantae</taxon>
        <taxon>Streptophyta</taxon>
        <taxon>Embryophyta</taxon>
        <taxon>Tracheophyta</taxon>
        <taxon>Spermatophyta</taxon>
        <taxon>Magnoliopsida</taxon>
        <taxon>eudicotyledons</taxon>
        <taxon>Gunneridae</taxon>
        <taxon>Pentapetalae</taxon>
        <taxon>asterids</taxon>
        <taxon>Ericales</taxon>
        <taxon>Ericaceae</taxon>
        <taxon>Vaccinioideae</taxon>
        <taxon>Vaccinieae</taxon>
        <taxon>Vaccinium</taxon>
    </lineage>
</organism>
<reference evidence="1 2" key="1">
    <citation type="journal article" date="2021" name="Hortic Res">
        <title>High-quality reference genome and annotation aids understanding of berry development for evergreen blueberry (Vaccinium darrowii).</title>
        <authorList>
            <person name="Yu J."/>
            <person name="Hulse-Kemp A.M."/>
            <person name="Babiker E."/>
            <person name="Staton M."/>
        </authorList>
    </citation>
    <scope>NUCLEOTIDE SEQUENCE [LARGE SCALE GENOMIC DNA]</scope>
    <source>
        <strain evidence="2">cv. NJ 8807/NJ 8810</strain>
        <tissue evidence="1">Young leaf</tissue>
    </source>
</reference>
<dbReference type="Proteomes" id="UP000828048">
    <property type="component" value="Chromosome 4"/>
</dbReference>
<comment type="caution">
    <text evidence="1">The sequence shown here is derived from an EMBL/GenBank/DDBJ whole genome shotgun (WGS) entry which is preliminary data.</text>
</comment>
<evidence type="ECO:0000313" key="1">
    <source>
        <dbReference type="EMBL" id="KAH7861298.1"/>
    </source>
</evidence>
<name>A0ACB7Z5R1_9ERIC</name>
<sequence>MAVLEDNSAEGERTPPRTATKVVDTGKTHAATTSQPPRFEDDDTDRNERFADTHAWAYIRNLEDRMARRDKTLDALREDVQLIATAIRSGQFKQPRTPSPPLVDDGERRRSIKDRLSLQIQAGNEERPTSQYHDVAVQQFKLGLDSASSAFADLKLNEPANMDELMLRINQHNKLDEAISERERAEQKHFRSGKRGHGRKDVNNIQFSKNEKEKDPRRSSYQGPRPQEFEGVVTVFKEPLHELLKKIKREDWFSLAPKNGPKPPVCDLKYRCRYHNVKGHLTTWCPQFKAYLEEKVSEGNLGEYIDHEKTRAKAKGGKKADNDDDEDLLDVQVIHGYADAEAEQQLREELKAVNSAKEVMADFSKLKMEQVGQSCNVYADTLAGLAAACEYGNGRTITIRSIERPTIEEAPVVAVMTSIVLPFVYFYSLKDPPGKGGGS</sequence>
<evidence type="ECO:0000313" key="2">
    <source>
        <dbReference type="Proteomes" id="UP000828048"/>
    </source>
</evidence>